<dbReference type="PANTHER" id="PTHR22069">
    <property type="entry name" value="MITOCHONDRIAL RIBOSOMAL PROTEIN S18"/>
    <property type="match status" value="1"/>
</dbReference>
<keyword evidence="6" id="KW-0206">Cytoskeleton</keyword>
<dbReference type="InterPro" id="IPR055316">
    <property type="entry name" value="RSP9"/>
</dbReference>
<dbReference type="GO" id="GO:0035082">
    <property type="term" value="P:axoneme assembly"/>
    <property type="evidence" value="ECO:0007669"/>
    <property type="project" value="InterPro"/>
</dbReference>
<protein>
    <recommendedName>
        <fullName evidence="10">Radial spoke head protein 9 homolog</fullName>
    </recommendedName>
</protein>
<keyword evidence="3" id="KW-0970">Cilium biogenesis/degradation</keyword>
<dbReference type="PANTHER" id="PTHR22069:SF0">
    <property type="entry name" value="RADIAL SPOKE HEAD PROTEIN 9 HOMOLOG"/>
    <property type="match status" value="1"/>
</dbReference>
<keyword evidence="7" id="KW-0966">Cell projection</keyword>
<dbReference type="KEGG" id="ccin:107266040"/>
<evidence type="ECO:0000256" key="1">
    <source>
        <dbReference type="ARBA" id="ARBA00004611"/>
    </source>
</evidence>
<evidence type="ECO:0000256" key="2">
    <source>
        <dbReference type="ARBA" id="ARBA00022490"/>
    </source>
</evidence>
<keyword evidence="11" id="KW-1185">Reference proteome</keyword>
<dbReference type="GO" id="GO:0001534">
    <property type="term" value="C:radial spoke"/>
    <property type="evidence" value="ECO:0007669"/>
    <property type="project" value="InterPro"/>
</dbReference>
<dbReference type="GO" id="GO:0044458">
    <property type="term" value="P:motile cilium assembly"/>
    <property type="evidence" value="ECO:0007669"/>
    <property type="project" value="TreeGrafter"/>
</dbReference>
<dbReference type="Pfam" id="PF04712">
    <property type="entry name" value="Radial_spoke"/>
    <property type="match status" value="1"/>
</dbReference>
<dbReference type="GO" id="GO:0060294">
    <property type="term" value="P:cilium movement involved in cell motility"/>
    <property type="evidence" value="ECO:0007669"/>
    <property type="project" value="InterPro"/>
</dbReference>
<evidence type="ECO:0000256" key="7">
    <source>
        <dbReference type="ARBA" id="ARBA00023273"/>
    </source>
</evidence>
<evidence type="ECO:0000256" key="6">
    <source>
        <dbReference type="ARBA" id="ARBA00023212"/>
    </source>
</evidence>
<dbReference type="AlphaFoldDB" id="A0AAJ7FH63"/>
<evidence type="ECO:0000256" key="9">
    <source>
        <dbReference type="ARBA" id="ARBA00038319"/>
    </source>
</evidence>
<keyword evidence="4" id="KW-0282">Flagellum</keyword>
<evidence type="ECO:0000256" key="3">
    <source>
        <dbReference type="ARBA" id="ARBA00022794"/>
    </source>
</evidence>
<evidence type="ECO:0000256" key="5">
    <source>
        <dbReference type="ARBA" id="ARBA00023069"/>
    </source>
</evidence>
<evidence type="ECO:0000313" key="11">
    <source>
        <dbReference type="Proteomes" id="UP000694920"/>
    </source>
</evidence>
<gene>
    <name evidence="12" type="primary">LOC107266040</name>
</gene>
<dbReference type="RefSeq" id="XP_015591601.1">
    <property type="nucleotide sequence ID" value="XM_015736115.2"/>
</dbReference>
<dbReference type="Proteomes" id="UP000694920">
    <property type="component" value="Unplaced"/>
</dbReference>
<evidence type="ECO:0000256" key="10">
    <source>
        <dbReference type="ARBA" id="ARBA00041080"/>
    </source>
</evidence>
<keyword evidence="2" id="KW-0963">Cytoplasm</keyword>
<evidence type="ECO:0000256" key="4">
    <source>
        <dbReference type="ARBA" id="ARBA00022846"/>
    </source>
</evidence>
<evidence type="ECO:0000313" key="12">
    <source>
        <dbReference type="RefSeq" id="XP_015591601.1"/>
    </source>
</evidence>
<name>A0AAJ7FH63_CEPCN</name>
<comment type="similarity">
    <text evidence="9">Belongs to the flagellar radial spoke RSP9 family.</text>
</comment>
<evidence type="ECO:0000256" key="8">
    <source>
        <dbReference type="ARBA" id="ARBA00037822"/>
    </source>
</evidence>
<reference evidence="12" key="1">
    <citation type="submission" date="2025-08" db="UniProtKB">
        <authorList>
            <consortium name="RefSeq"/>
        </authorList>
    </citation>
    <scope>IDENTIFICATION</scope>
</reference>
<sequence>MDSQKLLESLDILGYVGVCISTEKSQLLRNSLLILQQENHFRKCFYWGRIDGIQKDYHVAYGYEKDCLKNQVYYYSHDCLEWLLMPKPTQWGRFLAPLAINKFEGEASIVTNVYDVNPPFPPNEDPKRHYDVMATFISSFFFLRG</sequence>
<proteinExistence type="inferred from homology"/>
<dbReference type="GO" id="GO:0060091">
    <property type="term" value="C:kinocilium"/>
    <property type="evidence" value="ECO:0007669"/>
    <property type="project" value="UniProtKB-SubCell"/>
</dbReference>
<dbReference type="InterPro" id="IPR006802">
    <property type="entry name" value="Radial_spoke"/>
</dbReference>
<dbReference type="CTD" id="221421"/>
<accession>A0AAJ7FH63</accession>
<comment type="subcellular location">
    <subcellularLocation>
        <location evidence="8">Cell projection</location>
        <location evidence="8">Kinocilium</location>
    </subcellularLocation>
    <subcellularLocation>
        <location evidence="1">Cytoplasm</location>
        <location evidence="1">Cytoskeleton</location>
        <location evidence="1">Flagellum axoneme</location>
    </subcellularLocation>
</comment>
<organism evidence="11 12">
    <name type="scientific">Cephus cinctus</name>
    <name type="common">Wheat stem sawfly</name>
    <dbReference type="NCBI Taxonomy" id="211228"/>
    <lineage>
        <taxon>Eukaryota</taxon>
        <taxon>Metazoa</taxon>
        <taxon>Ecdysozoa</taxon>
        <taxon>Arthropoda</taxon>
        <taxon>Hexapoda</taxon>
        <taxon>Insecta</taxon>
        <taxon>Pterygota</taxon>
        <taxon>Neoptera</taxon>
        <taxon>Endopterygota</taxon>
        <taxon>Hymenoptera</taxon>
        <taxon>Cephoidea</taxon>
        <taxon>Cephidae</taxon>
        <taxon>Cephus</taxon>
    </lineage>
</organism>
<keyword evidence="5" id="KW-0969">Cilium</keyword>
<dbReference type="GeneID" id="107266040"/>